<feature type="region of interest" description="Disordered" evidence="2">
    <location>
        <begin position="155"/>
        <end position="200"/>
    </location>
</feature>
<dbReference type="GO" id="GO:1990380">
    <property type="term" value="F:K48-linked deubiquitinase activity"/>
    <property type="evidence" value="ECO:0007669"/>
    <property type="project" value="InterPro"/>
</dbReference>
<evidence type="ECO:0000256" key="2">
    <source>
        <dbReference type="SAM" id="MobiDB-lite"/>
    </source>
</evidence>
<dbReference type="GO" id="GO:0071108">
    <property type="term" value="P:protein K48-linked deubiquitination"/>
    <property type="evidence" value="ECO:0007669"/>
    <property type="project" value="InterPro"/>
</dbReference>
<dbReference type="Pfam" id="PF13898">
    <property type="entry name" value="MINDY-3_4_CD"/>
    <property type="match status" value="1"/>
</dbReference>
<evidence type="ECO:0000256" key="1">
    <source>
        <dbReference type="ARBA" id="ARBA00011074"/>
    </source>
</evidence>
<comment type="similarity">
    <text evidence="1">Belongs to the MINDY deubiquitinase family. FAM188 subfamily.</text>
</comment>
<feature type="compositionally biased region" description="Low complexity" evidence="2">
    <location>
        <begin position="164"/>
        <end position="184"/>
    </location>
</feature>
<evidence type="ECO:0000313" key="4">
    <source>
        <dbReference type="EMBL" id="CAD8380877.1"/>
    </source>
</evidence>
<gene>
    <name evidence="4" type="ORF">PBAH0796_LOCUS25024</name>
</gene>
<protein>
    <recommendedName>
        <fullName evidence="3">Deubiquitinating enzyme MINDY-3/4 conserved domain-containing protein</fullName>
    </recommendedName>
</protein>
<dbReference type="InterPro" id="IPR039785">
    <property type="entry name" value="MINY3/4"/>
</dbReference>
<name>A0A7S0FUM9_9DINO</name>
<feature type="compositionally biased region" description="Pro residues" evidence="2">
    <location>
        <begin position="18"/>
        <end position="27"/>
    </location>
</feature>
<organism evidence="4">
    <name type="scientific">Pyrodinium bahamense</name>
    <dbReference type="NCBI Taxonomy" id="73915"/>
    <lineage>
        <taxon>Eukaryota</taxon>
        <taxon>Sar</taxon>
        <taxon>Alveolata</taxon>
        <taxon>Dinophyceae</taxon>
        <taxon>Gonyaulacales</taxon>
        <taxon>Pyrocystaceae</taxon>
        <taxon>Pyrodinium</taxon>
    </lineage>
</organism>
<accession>A0A7S0FUM9</accession>
<proteinExistence type="inferred from homology"/>
<sequence>MGRQASKHVAASAGGPVASPPVTPAVPPCAKDPTDLPPRLSRSGADQPGNAVAPHPGKEAIADKPTAFTLADAELQELWQVIFGFEPEDDDVDRWLRSAFNFVGAGGDSIDGQSLPCPWGLRQELGGPCGVYAVIQAYIVRELLWGESGDGDCKALPRSPSAASTDVGTDSDGETGTTTSGSSTPRSPAAAQTLPEAVPERKDEVHNACCEALLAERFTQVNERDLLACVIARILHAAAPASRYLWCEVRSRSEAAKREFSSAGALREWLAGEEGLGISPCPMMSFVGSLVLTRGIDVIRTDMDDACVPLVGVFGHCSQELTNLCLTGCAVTNVFDGDLTFEDGPDVLKLKGIQESPDVGFLSALEPLKLCEVGKLLKNPRYPLWVVASATHYTMLFSDHCSANHLASGSWATEALCSGCCCTRSAVGDGAGAVAKLLHFNGKDFGADRPALVPVHLLRPLAGGPASSAACLTGDQDSRLFAEVLRCRWPEAEVSYPAIGDTAGEGSPPRIN</sequence>
<dbReference type="GO" id="GO:0004843">
    <property type="term" value="F:cysteine-type deubiquitinase activity"/>
    <property type="evidence" value="ECO:0007669"/>
    <property type="project" value="UniProtKB-EC"/>
</dbReference>
<dbReference type="SMART" id="SM01174">
    <property type="entry name" value="DUF4205"/>
    <property type="match status" value="1"/>
</dbReference>
<reference evidence="4" key="1">
    <citation type="submission" date="2021-01" db="EMBL/GenBank/DDBJ databases">
        <authorList>
            <person name="Corre E."/>
            <person name="Pelletier E."/>
            <person name="Niang G."/>
            <person name="Scheremetjew M."/>
            <person name="Finn R."/>
            <person name="Kale V."/>
            <person name="Holt S."/>
            <person name="Cochrane G."/>
            <person name="Meng A."/>
            <person name="Brown T."/>
            <person name="Cohen L."/>
        </authorList>
    </citation>
    <scope>NUCLEOTIDE SEQUENCE</scope>
    <source>
        <strain evidence="4">Pbaha01</strain>
    </source>
</reference>
<feature type="region of interest" description="Disordered" evidence="2">
    <location>
        <begin position="1"/>
        <end position="58"/>
    </location>
</feature>
<dbReference type="AlphaFoldDB" id="A0A7S0FUM9"/>
<feature type="domain" description="Deubiquitinating enzyme MINDY-3/4 conserved" evidence="3">
    <location>
        <begin position="79"/>
        <end position="438"/>
    </location>
</feature>
<dbReference type="InterPro" id="IPR025257">
    <property type="entry name" value="MINDY-3/4_CD"/>
</dbReference>
<evidence type="ECO:0000259" key="3">
    <source>
        <dbReference type="SMART" id="SM01174"/>
    </source>
</evidence>
<dbReference type="PANTHER" id="PTHR12473:SF8">
    <property type="entry name" value="UBIQUITIN CARBOXYL-TERMINAL HYDROLASE MINDY-4-RELATED"/>
    <property type="match status" value="1"/>
</dbReference>
<dbReference type="GO" id="GO:0006508">
    <property type="term" value="P:proteolysis"/>
    <property type="evidence" value="ECO:0007669"/>
    <property type="project" value="UniProtKB-KW"/>
</dbReference>
<dbReference type="EMBL" id="HBEG01040919">
    <property type="protein sequence ID" value="CAD8380877.1"/>
    <property type="molecule type" value="Transcribed_RNA"/>
</dbReference>
<dbReference type="PANTHER" id="PTHR12473">
    <property type="entry name" value="UBIQUITIN CARBOXYL-TERMINAL HYDROLASE MINDY-4-RELATED"/>
    <property type="match status" value="1"/>
</dbReference>